<evidence type="ECO:0000256" key="8">
    <source>
        <dbReference type="ARBA" id="ARBA00023310"/>
    </source>
</evidence>
<evidence type="ECO:0000256" key="2">
    <source>
        <dbReference type="ARBA" id="ARBA00007681"/>
    </source>
</evidence>
<dbReference type="Pfam" id="PF00231">
    <property type="entry name" value="ATP-synt"/>
    <property type="match status" value="1"/>
</dbReference>
<keyword evidence="6" id="KW-0472">Membrane</keyword>
<dbReference type="PROSITE" id="PS00153">
    <property type="entry name" value="ATPASE_GAMMA"/>
    <property type="match status" value="1"/>
</dbReference>
<evidence type="ECO:0000256" key="9">
    <source>
        <dbReference type="ARBA" id="ARBA00031066"/>
    </source>
</evidence>
<dbReference type="InterPro" id="IPR023632">
    <property type="entry name" value="ATP_synth_F1_gsu_CS"/>
</dbReference>
<comment type="similarity">
    <text evidence="2">Belongs to the ATPase gamma chain family.</text>
</comment>
<dbReference type="GO" id="GO:0046933">
    <property type="term" value="F:proton-transporting ATP synthase activity, rotational mechanism"/>
    <property type="evidence" value="ECO:0007669"/>
    <property type="project" value="InterPro"/>
</dbReference>
<dbReference type="PANTHER" id="PTHR11693:SF22">
    <property type="entry name" value="ATP SYNTHASE SUBUNIT GAMMA, MITOCHONDRIAL"/>
    <property type="match status" value="1"/>
</dbReference>
<evidence type="ECO:0000256" key="3">
    <source>
        <dbReference type="ARBA" id="ARBA00022448"/>
    </source>
</evidence>
<evidence type="ECO:0000256" key="1">
    <source>
        <dbReference type="ARBA" id="ARBA00004170"/>
    </source>
</evidence>
<sequence length="295" mass="32512">MKTRCLESQLGSIRSYPGGGRLKAVKRRRKTVATIGKLTKTMSVVAASKMVPAQQKAAAISPFFTTMNKTFKDLTTEPKDGEKVLTLVISTDKGLCGSTNNGLTRFLLKQDLSSHSIVVWGDKGCGAFERSLYKNNVIFSAHPNQKTVLSFSEVCAVSDKLSKLDFDVCKVVFNKLISSSSPAIQQIYLPSLKRFTSDEARNALTPYEIEATADDELVVNMFEFFFASGLNYACFHNQAVEMFARRNSMDNATKNAKEVAKKLLLKFNRERQAMITTELGEITSGAAAVEEGSKK</sequence>
<dbReference type="AlphaFoldDB" id="A0A6B2LBL3"/>
<keyword evidence="8" id="KW-0066">ATP synthesis</keyword>
<name>A0A6B2LBL3_9EUKA</name>
<dbReference type="InterPro" id="IPR000131">
    <property type="entry name" value="ATP_synth_F1_gsu"/>
</dbReference>
<evidence type="ECO:0000256" key="6">
    <source>
        <dbReference type="ARBA" id="ARBA00023136"/>
    </source>
</evidence>
<dbReference type="SUPFAM" id="SSF52943">
    <property type="entry name" value="ATP synthase (F1-ATPase), gamma subunit"/>
    <property type="match status" value="1"/>
</dbReference>
<dbReference type="CDD" id="cd12151">
    <property type="entry name" value="F1-ATPase_gamma"/>
    <property type="match status" value="1"/>
</dbReference>
<comment type="subcellular location">
    <subcellularLocation>
        <location evidence="1">Membrane</location>
        <topology evidence="1">Peripheral membrane protein</topology>
    </subcellularLocation>
</comment>
<evidence type="ECO:0000256" key="5">
    <source>
        <dbReference type="ARBA" id="ARBA00023065"/>
    </source>
</evidence>
<keyword evidence="3" id="KW-0813">Transport</keyword>
<keyword evidence="7" id="KW-0139">CF(1)</keyword>
<evidence type="ECO:0000256" key="4">
    <source>
        <dbReference type="ARBA" id="ARBA00022781"/>
    </source>
</evidence>
<reference evidence="10" key="1">
    <citation type="journal article" date="2020" name="J. Eukaryot. Microbiol.">
        <title>De novo Sequencing, Assembly and Annotation of the Transcriptome for the Free-Living Testate Amoeba Arcella intermedia.</title>
        <authorList>
            <person name="Ribeiro G.M."/>
            <person name="Porfirio-Sousa A.L."/>
            <person name="Maurer-Alcala X.X."/>
            <person name="Katz L.A."/>
            <person name="Lahr D.J.G."/>
        </authorList>
    </citation>
    <scope>NUCLEOTIDE SEQUENCE</scope>
</reference>
<dbReference type="PRINTS" id="PR00126">
    <property type="entry name" value="ATPASEGAMMA"/>
</dbReference>
<organism evidence="10">
    <name type="scientific">Arcella intermedia</name>
    <dbReference type="NCBI Taxonomy" id="1963864"/>
    <lineage>
        <taxon>Eukaryota</taxon>
        <taxon>Amoebozoa</taxon>
        <taxon>Tubulinea</taxon>
        <taxon>Elardia</taxon>
        <taxon>Arcellinida</taxon>
        <taxon>Sphaerothecina</taxon>
        <taxon>Arcellidae</taxon>
        <taxon>Arcella</taxon>
    </lineage>
</organism>
<dbReference type="GO" id="GO:0045259">
    <property type="term" value="C:proton-transporting ATP synthase complex"/>
    <property type="evidence" value="ECO:0007669"/>
    <property type="project" value="UniProtKB-KW"/>
</dbReference>
<dbReference type="Gene3D" id="1.10.287.80">
    <property type="entry name" value="ATP synthase, gamma subunit, helix hairpin domain"/>
    <property type="match status" value="1"/>
</dbReference>
<dbReference type="InterPro" id="IPR035968">
    <property type="entry name" value="ATP_synth_F1_ATPase_gsu"/>
</dbReference>
<keyword evidence="5" id="KW-0406">Ion transport</keyword>
<evidence type="ECO:0000313" key="10">
    <source>
        <dbReference type="EMBL" id="NDV34271.1"/>
    </source>
</evidence>
<evidence type="ECO:0000256" key="7">
    <source>
        <dbReference type="ARBA" id="ARBA00023196"/>
    </source>
</evidence>
<dbReference type="EMBL" id="GIBP01005302">
    <property type="protein sequence ID" value="NDV34271.1"/>
    <property type="molecule type" value="Transcribed_RNA"/>
</dbReference>
<dbReference type="Gene3D" id="3.40.1380.10">
    <property type="match status" value="1"/>
</dbReference>
<dbReference type="PANTHER" id="PTHR11693">
    <property type="entry name" value="ATP SYNTHASE GAMMA CHAIN"/>
    <property type="match status" value="1"/>
</dbReference>
<keyword evidence="4" id="KW-0375">Hydrogen ion transport</keyword>
<accession>A0A6B2LBL3</accession>
<protein>
    <recommendedName>
        <fullName evidence="9">F-ATPase gamma subunit</fullName>
    </recommendedName>
</protein>
<proteinExistence type="inferred from homology"/>